<comment type="caution">
    <text evidence="1">The sequence shown here is derived from an EMBL/GenBank/DDBJ whole genome shotgun (WGS) entry which is preliminary data.</text>
</comment>
<organism evidence="1 2">
    <name type="scientific">Mycena venus</name>
    <dbReference type="NCBI Taxonomy" id="2733690"/>
    <lineage>
        <taxon>Eukaryota</taxon>
        <taxon>Fungi</taxon>
        <taxon>Dikarya</taxon>
        <taxon>Basidiomycota</taxon>
        <taxon>Agaricomycotina</taxon>
        <taxon>Agaricomycetes</taxon>
        <taxon>Agaricomycetidae</taxon>
        <taxon>Agaricales</taxon>
        <taxon>Marasmiineae</taxon>
        <taxon>Mycenaceae</taxon>
        <taxon>Mycena</taxon>
    </lineage>
</organism>
<dbReference type="OrthoDB" id="3060179at2759"/>
<dbReference type="Proteomes" id="UP000620124">
    <property type="component" value="Unassembled WGS sequence"/>
</dbReference>
<dbReference type="EMBL" id="JACAZI010000025">
    <property type="protein sequence ID" value="KAF7334923.1"/>
    <property type="molecule type" value="Genomic_DNA"/>
</dbReference>
<accession>A0A8H6X5L6</accession>
<keyword evidence="2" id="KW-1185">Reference proteome</keyword>
<reference evidence="1" key="1">
    <citation type="submission" date="2020-05" db="EMBL/GenBank/DDBJ databases">
        <title>Mycena genomes resolve the evolution of fungal bioluminescence.</title>
        <authorList>
            <person name="Tsai I.J."/>
        </authorList>
    </citation>
    <scope>NUCLEOTIDE SEQUENCE</scope>
    <source>
        <strain evidence="1">CCC161011</strain>
    </source>
</reference>
<protein>
    <submittedName>
        <fullName evidence="1">Uncharacterized protein</fullName>
    </submittedName>
</protein>
<evidence type="ECO:0000313" key="2">
    <source>
        <dbReference type="Proteomes" id="UP000620124"/>
    </source>
</evidence>
<evidence type="ECO:0000313" key="1">
    <source>
        <dbReference type="EMBL" id="KAF7334923.1"/>
    </source>
</evidence>
<name>A0A8H6X5L6_9AGAR</name>
<gene>
    <name evidence="1" type="ORF">MVEN_02242000</name>
</gene>
<dbReference type="AlphaFoldDB" id="A0A8H6X5L6"/>
<proteinExistence type="predicted"/>
<sequence>MFDHCRDVTISGGNFNIVNDSGNMSRAGDFRVVRIGDLNLLSSIGSDTVVAYRPVSMGTDTDRPRRRRTVIGQRKIYSARMFGSQDLFTVFIYEGLDLLAWMAEVAKRQHLRHPNLFQLFGSINSHSMSALIYHDEMVPVSHALARCRSPLSVAYLKYQLSRDMEGFLSYWLDATGTEFFIDHWIEHSEWIRASTGQLCVDLGSDSGTEVILFGHWNEDVTKWFPIRIAVDSFTDEALLQTVEPADLALLMDCSHTSKVVSMNYGKLRLGSLYCIDDYENPDSKVSEVLYFHTWGDPYIAEGWFYRCDPTLFCFGVEDETTNGWTRVDFSELYSLKTSCDVYHFNRAVVLNSPAFNDVPRWWLAQAIHWFPNLSEEYFLIRGVEFSVSVYFGGPIPATGTPYLFLFPPRIDIECGRPSVYLPPRRQSYYWSFEGDGTHPLSDEMLANSNDLKVLLEVKMLGLSWSQMQYQLLQDLFFAKGFNPYSPDIVMHLDYPLAIVHEEPVKLELEIDTDVPDAQDFPLPFDYCPYCEDIQKLY</sequence>